<evidence type="ECO:0000256" key="1">
    <source>
        <dbReference type="ARBA" id="ARBA00022837"/>
    </source>
</evidence>
<dbReference type="Proteomes" id="UP001178507">
    <property type="component" value="Unassembled WGS sequence"/>
</dbReference>
<keyword evidence="1" id="KW-0106">Calcium</keyword>
<dbReference type="Gene3D" id="1.25.40.20">
    <property type="entry name" value="Ankyrin repeat-containing domain"/>
    <property type="match status" value="1"/>
</dbReference>
<dbReference type="SUPFAM" id="SSF47473">
    <property type="entry name" value="EF-hand"/>
    <property type="match status" value="1"/>
</dbReference>
<evidence type="ECO:0000313" key="3">
    <source>
        <dbReference type="EMBL" id="CAJ1389970.1"/>
    </source>
</evidence>
<reference evidence="3" key="1">
    <citation type="submission" date="2023-08" db="EMBL/GenBank/DDBJ databases">
        <authorList>
            <person name="Chen Y."/>
            <person name="Shah S."/>
            <person name="Dougan E. K."/>
            <person name="Thang M."/>
            <person name="Chan C."/>
        </authorList>
    </citation>
    <scope>NUCLEOTIDE SEQUENCE</scope>
</reference>
<evidence type="ECO:0000259" key="2">
    <source>
        <dbReference type="PROSITE" id="PS50222"/>
    </source>
</evidence>
<feature type="domain" description="EF-hand" evidence="2">
    <location>
        <begin position="16"/>
        <end position="51"/>
    </location>
</feature>
<organism evidence="3 4">
    <name type="scientific">Effrenium voratum</name>
    <dbReference type="NCBI Taxonomy" id="2562239"/>
    <lineage>
        <taxon>Eukaryota</taxon>
        <taxon>Sar</taxon>
        <taxon>Alveolata</taxon>
        <taxon>Dinophyceae</taxon>
        <taxon>Suessiales</taxon>
        <taxon>Symbiodiniaceae</taxon>
        <taxon>Effrenium</taxon>
    </lineage>
</organism>
<evidence type="ECO:0000313" key="4">
    <source>
        <dbReference type="Proteomes" id="UP001178507"/>
    </source>
</evidence>
<dbReference type="InterPro" id="IPR036770">
    <property type="entry name" value="Ankyrin_rpt-contain_sf"/>
</dbReference>
<gene>
    <name evidence="3" type="ORF">EVOR1521_LOCUS15486</name>
</gene>
<dbReference type="GO" id="GO:0005509">
    <property type="term" value="F:calcium ion binding"/>
    <property type="evidence" value="ECO:0007669"/>
    <property type="project" value="InterPro"/>
</dbReference>
<name>A0AA36INH9_9DINO</name>
<comment type="caution">
    <text evidence="3">The sequence shown here is derived from an EMBL/GenBank/DDBJ whole genome shotgun (WGS) entry which is preliminary data.</text>
</comment>
<dbReference type="SMART" id="SM00054">
    <property type="entry name" value="EFh"/>
    <property type="match status" value="2"/>
</dbReference>
<dbReference type="Gene3D" id="1.10.238.10">
    <property type="entry name" value="EF-hand"/>
    <property type="match status" value="1"/>
</dbReference>
<dbReference type="InterPro" id="IPR002048">
    <property type="entry name" value="EF_hand_dom"/>
</dbReference>
<dbReference type="PROSITE" id="PS50222">
    <property type="entry name" value="EF_HAND_2"/>
    <property type="match status" value="2"/>
</dbReference>
<dbReference type="InterPro" id="IPR018247">
    <property type="entry name" value="EF_Hand_1_Ca_BS"/>
</dbReference>
<dbReference type="EMBL" id="CAUJNA010001979">
    <property type="protein sequence ID" value="CAJ1389970.1"/>
    <property type="molecule type" value="Genomic_DNA"/>
</dbReference>
<dbReference type="PROSITE" id="PS00018">
    <property type="entry name" value="EF_HAND_1"/>
    <property type="match status" value="1"/>
</dbReference>
<accession>A0AA36INH9</accession>
<dbReference type="InterPro" id="IPR011992">
    <property type="entry name" value="EF-hand-dom_pair"/>
</dbReference>
<sequence length="512" mass="58107">MDLMERAMAKEDEMLKGKATLLELCQLIDSDASGSLDVDEFKSGFENNPEFASSLMTMGVFLEDVHLLFDVLDVEGSGTVPYVELVDTLARLKSHISYVILYQLTAIQKHMRDIAQREAPPKEPVFKLAKAEEDPVPAKLREDKYHPVPEKLEGAQGFRDLLDRRFAEMMADNKRRMDQIIEEMDHSFSQAQRLESDIKAPVKKCYSSILEALDHSSSVVLEMLRAEVVPGLNELNDNGETSLLLAIKRQKWEVALAILQRQDFTRLNALDKLGLSCWHHCLVRDRSDVAAAIRHRPDFDVPVALSGEAISRCGTDHSRDSRSIGFWMVHGIFALKRSQFSCGSLLEAPVNDTNLPKWDGLVLQSQECRKQQEGLRRVSGRLVEGGQGAKELVRLRSRTASLEFTSKFHQAMRGASFNKVFQMSKDAEATCAHLLANAKVVEGQYKALRAEHEMLRIEADTLRFCLDKAGILPSAVFDEELKRRGAERPQEELWLRICPIERKWPTHRRRLK</sequence>
<feature type="domain" description="EF-hand" evidence="2">
    <location>
        <begin position="60"/>
        <end position="95"/>
    </location>
</feature>
<protein>
    <recommendedName>
        <fullName evidence="2">EF-hand domain-containing protein</fullName>
    </recommendedName>
</protein>
<dbReference type="AlphaFoldDB" id="A0AA36INH9"/>
<keyword evidence="4" id="KW-1185">Reference proteome</keyword>
<proteinExistence type="predicted"/>